<accession>A0A6J2J5Z4</accession>
<keyword evidence="9" id="KW-0804">Transcription</keyword>
<evidence type="ECO:0000256" key="1">
    <source>
        <dbReference type="ARBA" id="ARBA00004123"/>
    </source>
</evidence>
<dbReference type="RefSeq" id="XP_027607714.1">
    <property type="nucleotide sequence ID" value="XM_027751913.2"/>
</dbReference>
<keyword evidence="4" id="KW-0677">Repeat</keyword>
<dbReference type="InterPro" id="IPR013087">
    <property type="entry name" value="Znf_C2H2_type"/>
</dbReference>
<feature type="region of interest" description="Disordered" evidence="15">
    <location>
        <begin position="746"/>
        <end position="832"/>
    </location>
</feature>
<evidence type="ECO:0000256" key="14">
    <source>
        <dbReference type="PROSITE-ProRule" id="PRU00042"/>
    </source>
</evidence>
<dbReference type="InterPro" id="IPR051565">
    <property type="entry name" value="Sal_C2H2-zinc-finger"/>
</dbReference>
<dbReference type="FunCoup" id="A0A6J2J5Z4">
    <property type="interactions" value="4"/>
</dbReference>
<keyword evidence="7" id="KW-0805">Transcription regulation</keyword>
<evidence type="ECO:0000256" key="15">
    <source>
        <dbReference type="SAM" id="MobiDB-lite"/>
    </source>
</evidence>
<feature type="compositionally biased region" description="Polar residues" evidence="15">
    <location>
        <begin position="746"/>
        <end position="773"/>
    </location>
</feature>
<dbReference type="Gene3D" id="3.30.160.60">
    <property type="entry name" value="Classic Zinc Finger"/>
    <property type="match status" value="6"/>
</dbReference>
<dbReference type="CDD" id="cd20908">
    <property type="entry name" value="SUF4-like"/>
    <property type="match status" value="1"/>
</dbReference>
<dbReference type="CTD" id="57167"/>
<dbReference type="Proteomes" id="UP000504627">
    <property type="component" value="Unplaced"/>
</dbReference>
<name>A0A6J2J5Z4_9PASS</name>
<feature type="compositionally biased region" description="Basic and acidic residues" evidence="15">
    <location>
        <begin position="680"/>
        <end position="689"/>
    </location>
</feature>
<dbReference type="PROSITE" id="PS50157">
    <property type="entry name" value="ZINC_FINGER_C2H2_2"/>
    <property type="match status" value="7"/>
</dbReference>
<feature type="compositionally biased region" description="Acidic residues" evidence="15">
    <location>
        <begin position="690"/>
        <end position="702"/>
    </location>
</feature>
<dbReference type="GO" id="GO:0000981">
    <property type="term" value="F:DNA-binding transcription factor activity, RNA polymerase II-specific"/>
    <property type="evidence" value="ECO:0007669"/>
    <property type="project" value="TreeGrafter"/>
</dbReference>
<dbReference type="GO" id="GO:0035108">
    <property type="term" value="P:limb morphogenesis"/>
    <property type="evidence" value="ECO:0007669"/>
    <property type="project" value="UniProtKB-ARBA"/>
</dbReference>
<feature type="domain" description="C2H2-type" evidence="16">
    <location>
        <begin position="571"/>
        <end position="598"/>
    </location>
</feature>
<feature type="compositionally biased region" description="Polar residues" evidence="15">
    <location>
        <begin position="658"/>
        <end position="670"/>
    </location>
</feature>
<feature type="domain" description="C2H2-type" evidence="16">
    <location>
        <begin position="954"/>
        <end position="981"/>
    </location>
</feature>
<comment type="subcellular location">
    <subcellularLocation>
        <location evidence="1">Nucleus</location>
    </subcellularLocation>
</comment>
<evidence type="ECO:0000313" key="17">
    <source>
        <dbReference type="Proteomes" id="UP000504627"/>
    </source>
</evidence>
<keyword evidence="3" id="KW-0479">Metal-binding</keyword>
<keyword evidence="8" id="KW-0238">DNA-binding</keyword>
<feature type="region of interest" description="Disordered" evidence="15">
    <location>
        <begin position="1"/>
        <end position="40"/>
    </location>
</feature>
<dbReference type="GO" id="GO:0005634">
    <property type="term" value="C:nucleus"/>
    <property type="evidence" value="ECO:0007669"/>
    <property type="project" value="UniProtKB-SubCell"/>
</dbReference>
<dbReference type="PROSITE" id="PS00028">
    <property type="entry name" value="ZINC_FINGER_C2H2_1"/>
    <property type="match status" value="7"/>
</dbReference>
<feature type="domain" description="C2H2-type" evidence="16">
    <location>
        <begin position="631"/>
        <end position="658"/>
    </location>
</feature>
<organism evidence="17 18">
    <name type="scientific">Pipra filicauda</name>
    <name type="common">Wire-tailed manakin</name>
    <dbReference type="NCBI Taxonomy" id="649802"/>
    <lineage>
        <taxon>Eukaryota</taxon>
        <taxon>Metazoa</taxon>
        <taxon>Chordata</taxon>
        <taxon>Craniata</taxon>
        <taxon>Vertebrata</taxon>
        <taxon>Euteleostomi</taxon>
        <taxon>Archelosauria</taxon>
        <taxon>Archosauria</taxon>
        <taxon>Dinosauria</taxon>
        <taxon>Saurischia</taxon>
        <taxon>Theropoda</taxon>
        <taxon>Coelurosauria</taxon>
        <taxon>Aves</taxon>
        <taxon>Neognathae</taxon>
        <taxon>Neoaves</taxon>
        <taxon>Telluraves</taxon>
        <taxon>Australaves</taxon>
        <taxon>Passeriformes</taxon>
        <taxon>Pipridae</taxon>
        <taxon>Pipra</taxon>
    </lineage>
</organism>
<evidence type="ECO:0000313" key="18">
    <source>
        <dbReference type="RefSeq" id="XP_027607714.1"/>
    </source>
</evidence>
<dbReference type="FunFam" id="3.30.160.60:FF:001241">
    <property type="entry name" value="Spalt like transcription factor 4"/>
    <property type="match status" value="1"/>
</dbReference>
<feature type="region of interest" description="Disordered" evidence="15">
    <location>
        <begin position="494"/>
        <end position="532"/>
    </location>
</feature>
<evidence type="ECO:0000256" key="7">
    <source>
        <dbReference type="ARBA" id="ARBA00023015"/>
    </source>
</evidence>
<keyword evidence="2" id="KW-0217">Developmental protein</keyword>
<dbReference type="Pfam" id="PF00096">
    <property type="entry name" value="zf-C2H2"/>
    <property type="match status" value="6"/>
</dbReference>
<feature type="region of interest" description="Disordered" evidence="15">
    <location>
        <begin position="85"/>
        <end position="128"/>
    </location>
</feature>
<sequence length="1112" mass="118700">MSRRKQAKPQHINSEEQPPDAASGSPQDVPGDRDGEMSSKRCRVEETKICEKCCAEFFVLSEFLEHKKNCTKNPPVLIMNDSEGTVPPESFSEASLGNFPSDRMDSRTRKDIQAKGCTGSMEKREGKMDAESVGGMYLKIEPPVTPAAPGLSYLPKSKVPNTNVTLQTIRGTKVAVNQRTSDAISSSAASFNAIPMILEQLVCLQQQQLQQIQLTEQIRIQIAMMAPHALHPSIAAATDPLKALGAHMSQQLSAAVALIGQKAGSQSLSLESLKQGKLPHSNTGIAAASSLAAGLSSSFPLKPEGSRSLPGSISQFPNPLLPQSSNSVIFQNPLSAVSSVIDSSKKGKGKPPNISVSESKPSAEEPFFKHKCKFCGKVFGNDSALQIHLRSHTGERPYKCNICGNRFTTKGNLKVHFQRHKDKYPHIKMNPYPVPEHLDNVPTSTGIPYGMSVPLDESNLIVDSKPLLTTLPTSAATGAPQTISSLAGIKESLPGTFSSDLQSRPSPESEGGSSSSGAVGHESGTEQSLSSPQATCSVSIFHVSGSNEQGSETSKLQQLVENIDKSTADPNECLICHRVLSCQSSLKMHYRTHTGERPFKCKICGRAFSTKGNLKTHYGVHRANTPLKMQHSCPICQKKFTNAVVLQQHIRMHMGGQIPNTPMPENTCDSTDVDPAVAEKNGDISRQDETVESIEMEEDMDAQDGPRSSSKPPTPYDAQSESPATAASFSGVTALENQMKIVSSLNLQRQSSLKSSDNGSAESDGMTNDSSSVAGDPDYQNGRSPAASESASLQALSPTNSQAESVRSKSPAFNNQEDSGTGNKTEGPENAPAEMEGVVGALDLTYGNIGRKVIKEEPGLHFANGEYGRSSIPAAFVRASPALIKMEMPSDRPISTGHFIGPPALSPGVAPLLVPRPKFCRPAKQHICTTCGKNFSSASALQIHERTHTGEKPFACTICGRAFTTKGNLKVHVGTHMWNNSARRGRRLSIDNPMALLGNDPKKISDMFPKDVFPVPPSASIDPTVWNQYAAVLSNGIAMKTNEISVIQSGGLPTLPVTIGGGSAINTATVSKIDGTQSGTGSETEKASGAAADNVPKHQFPHFMEENKIAVS</sequence>
<dbReference type="PANTHER" id="PTHR23233">
    <property type="entry name" value="SAL-LIKE PROTEIN"/>
    <property type="match status" value="1"/>
</dbReference>
<comment type="similarity">
    <text evidence="11">Belongs to the sal C2H2-type zinc-finger protein family.</text>
</comment>
<evidence type="ECO:0000256" key="11">
    <source>
        <dbReference type="ARBA" id="ARBA00038474"/>
    </source>
</evidence>
<feature type="region of interest" description="Disordered" evidence="15">
    <location>
        <begin position="1074"/>
        <end position="1098"/>
    </location>
</feature>
<keyword evidence="17" id="KW-1185">Reference proteome</keyword>
<dbReference type="GO" id="GO:0000978">
    <property type="term" value="F:RNA polymerase II cis-regulatory region sequence-specific DNA binding"/>
    <property type="evidence" value="ECO:0007669"/>
    <property type="project" value="TreeGrafter"/>
</dbReference>
<feature type="domain" description="C2H2-type" evidence="16">
    <location>
        <begin position="599"/>
        <end position="626"/>
    </location>
</feature>
<dbReference type="FunFam" id="3.30.160.60:FF:000025">
    <property type="entry name" value="Spalt-like transcription factor 1"/>
    <property type="match status" value="1"/>
</dbReference>
<feature type="domain" description="C2H2-type" evidence="16">
    <location>
        <begin position="370"/>
        <end position="397"/>
    </location>
</feature>
<dbReference type="GO" id="GO:0008270">
    <property type="term" value="F:zinc ion binding"/>
    <property type="evidence" value="ECO:0007669"/>
    <property type="project" value="UniProtKB-KW"/>
</dbReference>
<evidence type="ECO:0000256" key="12">
    <source>
        <dbReference type="ARBA" id="ARBA00056983"/>
    </source>
</evidence>
<evidence type="ECO:0000259" key="16">
    <source>
        <dbReference type="PROSITE" id="PS50157"/>
    </source>
</evidence>
<feature type="region of interest" description="Disordered" evidence="15">
    <location>
        <begin position="340"/>
        <end position="361"/>
    </location>
</feature>
<evidence type="ECO:0000256" key="6">
    <source>
        <dbReference type="ARBA" id="ARBA00022833"/>
    </source>
</evidence>
<feature type="compositionally biased region" description="Basic and acidic residues" evidence="15">
    <location>
        <begin position="102"/>
        <end position="113"/>
    </location>
</feature>
<evidence type="ECO:0000256" key="5">
    <source>
        <dbReference type="ARBA" id="ARBA00022771"/>
    </source>
</evidence>
<dbReference type="SUPFAM" id="SSF57667">
    <property type="entry name" value="beta-beta-alpha zinc fingers"/>
    <property type="match status" value="4"/>
</dbReference>
<dbReference type="GeneID" id="114004176"/>
<feature type="compositionally biased region" description="Low complexity" evidence="15">
    <location>
        <begin position="503"/>
        <end position="522"/>
    </location>
</feature>
<keyword evidence="10" id="KW-0539">Nucleus</keyword>
<evidence type="ECO:0000256" key="3">
    <source>
        <dbReference type="ARBA" id="ARBA00022723"/>
    </source>
</evidence>
<reference evidence="18" key="1">
    <citation type="submission" date="2025-08" db="UniProtKB">
        <authorList>
            <consortium name="RefSeq"/>
        </authorList>
    </citation>
    <scope>IDENTIFICATION</scope>
    <source>
        <tissue evidence="18">Muscle</tissue>
    </source>
</reference>
<dbReference type="FunFam" id="3.30.160.60:FF:000260">
    <property type="entry name" value="Spalt-like transcription factor 1"/>
    <property type="match status" value="1"/>
</dbReference>
<dbReference type="GO" id="GO:0021772">
    <property type="term" value="P:olfactory bulb development"/>
    <property type="evidence" value="ECO:0007669"/>
    <property type="project" value="UniProtKB-ARBA"/>
</dbReference>
<dbReference type="AlphaFoldDB" id="A0A6J2J5Z4"/>
<dbReference type="GO" id="GO:0009966">
    <property type="term" value="P:regulation of signal transduction"/>
    <property type="evidence" value="ECO:0007669"/>
    <property type="project" value="UniProtKB-ARBA"/>
</dbReference>
<evidence type="ECO:0000256" key="10">
    <source>
        <dbReference type="ARBA" id="ARBA00023242"/>
    </source>
</evidence>
<feature type="region of interest" description="Disordered" evidence="15">
    <location>
        <begin position="655"/>
        <end position="725"/>
    </location>
</feature>
<evidence type="ECO:0000256" key="2">
    <source>
        <dbReference type="ARBA" id="ARBA00022473"/>
    </source>
</evidence>
<dbReference type="FunFam" id="3.30.160.60:FF:001874">
    <property type="entry name" value="sal-like protein 4 isoform X2"/>
    <property type="match status" value="1"/>
</dbReference>
<feature type="compositionally biased region" description="Polar residues" evidence="15">
    <location>
        <begin position="706"/>
        <end position="725"/>
    </location>
</feature>
<dbReference type="InParanoid" id="A0A6J2J5Z4"/>
<evidence type="ECO:0000256" key="8">
    <source>
        <dbReference type="ARBA" id="ARBA00023125"/>
    </source>
</evidence>
<protein>
    <recommendedName>
        <fullName evidence="13">Homeotic protein spalt-major</fullName>
    </recommendedName>
</protein>
<evidence type="ECO:0000256" key="4">
    <source>
        <dbReference type="ARBA" id="ARBA00022737"/>
    </source>
</evidence>
<evidence type="ECO:0000256" key="9">
    <source>
        <dbReference type="ARBA" id="ARBA00023163"/>
    </source>
</evidence>
<dbReference type="FunFam" id="3.30.160.60:FF:000215">
    <property type="entry name" value="Spalt-like transcription factor 3"/>
    <property type="match status" value="1"/>
</dbReference>
<keyword evidence="6" id="KW-0862">Zinc</keyword>
<dbReference type="SMART" id="SM00355">
    <property type="entry name" value="ZnF_C2H2"/>
    <property type="match status" value="7"/>
</dbReference>
<feature type="compositionally biased region" description="Basic and acidic residues" evidence="15">
    <location>
        <begin position="30"/>
        <end position="40"/>
    </location>
</feature>
<evidence type="ECO:0000256" key="13">
    <source>
        <dbReference type="ARBA" id="ARBA00071947"/>
    </source>
</evidence>
<dbReference type="PANTHER" id="PTHR23233:SF19">
    <property type="entry name" value="SAL-LIKE PROTEIN 4"/>
    <property type="match status" value="1"/>
</dbReference>
<dbReference type="InterPro" id="IPR036236">
    <property type="entry name" value="Znf_C2H2_sf"/>
</dbReference>
<gene>
    <name evidence="18" type="primary">SALL4</name>
</gene>
<comment type="function">
    <text evidence="12">Required for the establishment of the posterior-most head and the anterior-most tail segments of the embryo. Probably function as a transcriptional regulator. Could repress the transcription of the tsh gene.</text>
</comment>
<proteinExistence type="inferred from homology"/>
<feature type="domain" description="C2H2-type" evidence="16">
    <location>
        <begin position="926"/>
        <end position="953"/>
    </location>
</feature>
<keyword evidence="5 14" id="KW-0863">Zinc-finger</keyword>
<feature type="domain" description="C2H2-type" evidence="16">
    <location>
        <begin position="398"/>
        <end position="425"/>
    </location>
</feature>
<dbReference type="FunFam" id="3.30.160.60:FF:000291">
    <property type="entry name" value="Spalt-like transcription factor 4"/>
    <property type="match status" value="1"/>
</dbReference>
<feature type="compositionally biased region" description="Low complexity" evidence="15">
    <location>
        <begin position="784"/>
        <end position="798"/>
    </location>
</feature>
<feature type="compositionally biased region" description="Polar residues" evidence="15">
    <location>
        <begin position="811"/>
        <end position="824"/>
    </location>
</feature>